<dbReference type="PANTHER" id="PTHR37947:SF1">
    <property type="entry name" value="BLL2462 PROTEIN"/>
    <property type="match status" value="1"/>
</dbReference>
<evidence type="ECO:0000313" key="4">
    <source>
        <dbReference type="Proteomes" id="UP001428774"/>
    </source>
</evidence>
<sequence length="679" mass="73566">MTGSFVFDPLLPRAVIAVLGALALGGAALALWRGLSGWAFRALTALVLVGALAQPSYQVEDRAPLTNIVLMLVDETASQNLAERAGVTAEAADRLEATLLARDNTEVRRIPVPDGEGDAGTQLMTALSEAIAEEPRGRISGIVLLSDGRLHDLERAPDLPAPLHLLMTGQEDDWDRRLIVRNAPAFAILGEEVELTLRIDDDGAAPGDALTDIEISVDGSEPETYRVPVGEDLSLPITLPHGGMNVIQFTVPEAEGELTDRNNTALVQINGVRDRLRVLLVSGEPHAGGRTWRNLLKSDSSVDLVHFTILRPPEKQDGVPVNELSLIAFPTRELFLEKIDDFDLIIFDRYKRRGILPSIYLDNVRNYVENGGAVLVAAGPDFASADSIYRSPLAEILPAEPTARVLDESYRPVVTDLGARHPVTAGLSGSETWGRWLRQVEVTPTEGDVVMSGISDQPLLILDRVGAGRVALLASDQAWLWNRGFEGGGPQLELLRRLAHWMMKEPELEEEALWAEATGQTMRIIRRSLDEDVDSVTVIGPDGQETVIPLTEETPGRFEAVFEGPDIGLYRLEEGDLSAVIGLGPAAPREFVQTIASGAALTPLIDSTRGGVLRLEEGLPSVREVRAGRPAAGRGWIGVTPREAYETLDVRQTPLLPAWLVLLLGSGLIVAAWLREGRS</sequence>
<keyword evidence="1" id="KW-0472">Membrane</keyword>
<dbReference type="Pfam" id="PF07090">
    <property type="entry name" value="GATase1_like"/>
    <property type="match status" value="1"/>
</dbReference>
<dbReference type="PANTHER" id="PTHR37947">
    <property type="entry name" value="BLL2462 PROTEIN"/>
    <property type="match status" value="1"/>
</dbReference>
<protein>
    <submittedName>
        <fullName evidence="3">Glutamine amidotransferase</fullName>
    </submittedName>
</protein>
<feature type="transmembrane region" description="Helical" evidence="1">
    <location>
        <begin position="38"/>
        <end position="57"/>
    </location>
</feature>
<dbReference type="EMBL" id="JBDNCH010000002">
    <property type="protein sequence ID" value="MEN9061003.1"/>
    <property type="molecule type" value="Genomic_DNA"/>
</dbReference>
<dbReference type="RefSeq" id="WP_347166124.1">
    <property type="nucleotide sequence ID" value="NZ_JBDNCH010000002.1"/>
</dbReference>
<accession>A0AAW9SJJ6</accession>
<keyword evidence="1" id="KW-1133">Transmembrane helix</keyword>
<reference evidence="3 4" key="1">
    <citation type="submission" date="2024-05" db="EMBL/GenBank/DDBJ databases">
        <title>Genome sequence of Ponticoccus litoralis KCCM 90028.</title>
        <authorList>
            <person name="Kim J.M."/>
            <person name="Lee J.K."/>
            <person name="Choi B.J."/>
            <person name="Bayburt H."/>
            <person name="Baek J.H."/>
            <person name="Jeon C.O."/>
        </authorList>
    </citation>
    <scope>NUCLEOTIDE SEQUENCE [LARGE SCALE GENOMIC DNA]</scope>
    <source>
        <strain evidence="3 4">KCCM 90028</strain>
    </source>
</reference>
<evidence type="ECO:0000313" key="3">
    <source>
        <dbReference type="EMBL" id="MEN9061003.1"/>
    </source>
</evidence>
<name>A0AAW9SJJ6_9RHOB</name>
<feature type="transmembrane region" description="Helical" evidence="1">
    <location>
        <begin position="656"/>
        <end position="674"/>
    </location>
</feature>
<dbReference type="Gene3D" id="3.40.50.880">
    <property type="match status" value="1"/>
</dbReference>
<keyword evidence="3" id="KW-0315">Glutamine amidotransferase</keyword>
<dbReference type="AlphaFoldDB" id="A0AAW9SJJ6"/>
<evidence type="ECO:0000259" key="2">
    <source>
        <dbReference type="Pfam" id="PF07090"/>
    </source>
</evidence>
<comment type="caution">
    <text evidence="3">The sequence shown here is derived from an EMBL/GenBank/DDBJ whole genome shotgun (WGS) entry which is preliminary data.</text>
</comment>
<keyword evidence="1" id="KW-0812">Transmembrane</keyword>
<proteinExistence type="predicted"/>
<dbReference type="Proteomes" id="UP001428774">
    <property type="component" value="Unassembled WGS sequence"/>
</dbReference>
<dbReference type="SUPFAM" id="SSF52317">
    <property type="entry name" value="Class I glutamine amidotransferase-like"/>
    <property type="match status" value="1"/>
</dbReference>
<feature type="transmembrane region" description="Helical" evidence="1">
    <location>
        <begin position="12"/>
        <end position="31"/>
    </location>
</feature>
<feature type="domain" description="Putative glutamine amidotransferase" evidence="2">
    <location>
        <begin position="361"/>
        <end position="482"/>
    </location>
</feature>
<evidence type="ECO:0000256" key="1">
    <source>
        <dbReference type="SAM" id="Phobius"/>
    </source>
</evidence>
<organism evidence="3 4">
    <name type="scientific">Ponticoccus litoralis</name>
    <dbReference type="NCBI Taxonomy" id="422297"/>
    <lineage>
        <taxon>Bacteria</taxon>
        <taxon>Pseudomonadati</taxon>
        <taxon>Pseudomonadota</taxon>
        <taxon>Alphaproteobacteria</taxon>
        <taxon>Rhodobacterales</taxon>
        <taxon>Roseobacteraceae</taxon>
        <taxon>Ponticoccus</taxon>
    </lineage>
</organism>
<dbReference type="InterPro" id="IPR010768">
    <property type="entry name" value="GATase1-like"/>
</dbReference>
<gene>
    <name evidence="3" type="ORF">ABFB10_08060</name>
</gene>
<dbReference type="InterPro" id="IPR029062">
    <property type="entry name" value="Class_I_gatase-like"/>
</dbReference>
<keyword evidence="4" id="KW-1185">Reference proteome</keyword>